<protein>
    <recommendedName>
        <fullName evidence="4">Class I SAM-dependent methyltransferase</fullName>
    </recommendedName>
</protein>
<evidence type="ECO:0000313" key="2">
    <source>
        <dbReference type="EMBL" id="TDD61036.1"/>
    </source>
</evidence>
<organism evidence="2 3">
    <name type="scientific">Actinomadura darangshiensis</name>
    <dbReference type="NCBI Taxonomy" id="705336"/>
    <lineage>
        <taxon>Bacteria</taxon>
        <taxon>Bacillati</taxon>
        <taxon>Actinomycetota</taxon>
        <taxon>Actinomycetes</taxon>
        <taxon>Streptosporangiales</taxon>
        <taxon>Thermomonosporaceae</taxon>
        <taxon>Actinomadura</taxon>
    </lineage>
</organism>
<reference evidence="2 3" key="1">
    <citation type="submission" date="2019-03" db="EMBL/GenBank/DDBJ databases">
        <title>Draft genome sequences of novel Actinobacteria.</title>
        <authorList>
            <person name="Sahin N."/>
            <person name="Ay H."/>
            <person name="Saygin H."/>
        </authorList>
    </citation>
    <scope>NUCLEOTIDE SEQUENCE [LARGE SCALE GENOMIC DNA]</scope>
    <source>
        <strain evidence="2 3">DSM 45941</strain>
    </source>
</reference>
<dbReference type="InterPro" id="IPR029063">
    <property type="entry name" value="SAM-dependent_MTases_sf"/>
</dbReference>
<dbReference type="Proteomes" id="UP000295578">
    <property type="component" value="Unassembled WGS sequence"/>
</dbReference>
<gene>
    <name evidence="2" type="ORF">E1293_45255</name>
</gene>
<proteinExistence type="predicted"/>
<feature type="non-terminal residue" evidence="2">
    <location>
        <position position="139"/>
    </location>
</feature>
<feature type="region of interest" description="Disordered" evidence="1">
    <location>
        <begin position="79"/>
        <end position="139"/>
    </location>
</feature>
<dbReference type="AlphaFoldDB" id="A0A4R4ZS14"/>
<feature type="compositionally biased region" description="Basic and acidic residues" evidence="1">
    <location>
        <begin position="87"/>
        <end position="96"/>
    </location>
</feature>
<sequence length="139" mass="15289">MSELLTRYYAQGGERDRLTTARGQIEFERTKEIVLRHLPPAPSTVADIGGGAGPYTLWLAGRGHRVEHRDLMPLHVQQLRETAAPHPEIHTTESDAHNPTPQNVAQEGEAAAGHTQTHTSPRDGRSPIPLHTQQAETTT</sequence>
<dbReference type="SUPFAM" id="SSF53335">
    <property type="entry name" value="S-adenosyl-L-methionine-dependent methyltransferases"/>
    <property type="match status" value="1"/>
</dbReference>
<accession>A0A4R4ZS14</accession>
<dbReference type="EMBL" id="SMKY01000492">
    <property type="protein sequence ID" value="TDD61036.1"/>
    <property type="molecule type" value="Genomic_DNA"/>
</dbReference>
<name>A0A4R4ZS14_9ACTN</name>
<dbReference type="Gene3D" id="3.40.50.150">
    <property type="entry name" value="Vaccinia Virus protein VP39"/>
    <property type="match status" value="1"/>
</dbReference>
<comment type="caution">
    <text evidence="2">The sequence shown here is derived from an EMBL/GenBank/DDBJ whole genome shotgun (WGS) entry which is preliminary data.</text>
</comment>
<evidence type="ECO:0008006" key="4">
    <source>
        <dbReference type="Google" id="ProtNLM"/>
    </source>
</evidence>
<keyword evidence="3" id="KW-1185">Reference proteome</keyword>
<evidence type="ECO:0000256" key="1">
    <source>
        <dbReference type="SAM" id="MobiDB-lite"/>
    </source>
</evidence>
<evidence type="ECO:0000313" key="3">
    <source>
        <dbReference type="Proteomes" id="UP000295578"/>
    </source>
</evidence>